<organism evidence="2 3">
    <name type="scientific">Romanomermis culicivorax</name>
    <name type="common">Nematode worm</name>
    <dbReference type="NCBI Taxonomy" id="13658"/>
    <lineage>
        <taxon>Eukaryota</taxon>
        <taxon>Metazoa</taxon>
        <taxon>Ecdysozoa</taxon>
        <taxon>Nematoda</taxon>
        <taxon>Enoplea</taxon>
        <taxon>Dorylaimia</taxon>
        <taxon>Mermithida</taxon>
        <taxon>Mermithoidea</taxon>
        <taxon>Mermithidae</taxon>
        <taxon>Romanomermis</taxon>
    </lineage>
</organism>
<name>A0A915KSU8_ROMCU</name>
<dbReference type="Proteomes" id="UP000887565">
    <property type="component" value="Unplaced"/>
</dbReference>
<proteinExistence type="predicted"/>
<sequence>MTKVSLFVIAALVTVGARAAPVWNHQAWNNLNQMIQNMQQNMGIGGWPNFQDHSDVENRFGGALHRKCVIVL</sequence>
<keyword evidence="1" id="KW-0732">Signal</keyword>
<evidence type="ECO:0000256" key="1">
    <source>
        <dbReference type="SAM" id="SignalP"/>
    </source>
</evidence>
<dbReference type="WBParaSite" id="nRc.2.0.1.t41190-RA">
    <property type="protein sequence ID" value="nRc.2.0.1.t41190-RA"/>
    <property type="gene ID" value="nRc.2.0.1.g41190"/>
</dbReference>
<feature type="signal peptide" evidence="1">
    <location>
        <begin position="1"/>
        <end position="19"/>
    </location>
</feature>
<feature type="chain" id="PRO_5037529842" evidence="1">
    <location>
        <begin position="20"/>
        <end position="72"/>
    </location>
</feature>
<evidence type="ECO:0000313" key="2">
    <source>
        <dbReference type="Proteomes" id="UP000887565"/>
    </source>
</evidence>
<evidence type="ECO:0000313" key="3">
    <source>
        <dbReference type="WBParaSite" id="nRc.2.0.1.t41190-RA"/>
    </source>
</evidence>
<accession>A0A915KSU8</accession>
<protein>
    <submittedName>
        <fullName evidence="3">Uncharacterized protein</fullName>
    </submittedName>
</protein>
<dbReference type="AlphaFoldDB" id="A0A915KSU8"/>
<keyword evidence="2" id="KW-1185">Reference proteome</keyword>
<reference evidence="3" key="1">
    <citation type="submission" date="2022-11" db="UniProtKB">
        <authorList>
            <consortium name="WormBaseParasite"/>
        </authorList>
    </citation>
    <scope>IDENTIFICATION</scope>
</reference>